<organism evidence="1 2">
    <name type="scientific">Adhaeribacter pallidiroseus</name>
    <dbReference type="NCBI Taxonomy" id="2072847"/>
    <lineage>
        <taxon>Bacteria</taxon>
        <taxon>Pseudomonadati</taxon>
        <taxon>Bacteroidota</taxon>
        <taxon>Cytophagia</taxon>
        <taxon>Cytophagales</taxon>
        <taxon>Hymenobacteraceae</taxon>
        <taxon>Adhaeribacter</taxon>
    </lineage>
</organism>
<dbReference type="RefSeq" id="WP_115373743.1">
    <property type="nucleotide sequence ID" value="NZ_QASA01000001.1"/>
</dbReference>
<dbReference type="AlphaFoldDB" id="A0A369QI90"/>
<evidence type="ECO:0000313" key="2">
    <source>
        <dbReference type="Proteomes" id="UP000253919"/>
    </source>
</evidence>
<proteinExistence type="predicted"/>
<gene>
    <name evidence="1" type="ORF">AHMF7616_03227</name>
</gene>
<name>A0A369QI90_9BACT</name>
<protein>
    <submittedName>
        <fullName evidence="1">Uncharacterized protein</fullName>
    </submittedName>
</protein>
<accession>A0A369QI90</accession>
<sequence length="381" mass="45197">MESIDEQFKQGDNLLQIIDRYNIQREEDRKFFLYDRKNKKYDEPQPIDILKDILIEHNCDIDADSFIYTLSNLRICRTFWNLAEAEEIENGFNGYKIIVPMYVRNCIKEIRLRSDYIDSFINKEKYKWSNNDLEIFDKELKNLLEENSYDLTSRLNILKELFDKTRTQINEIQDLFEREYEYSIHDFYNGDTFNLNIEDLNFFFYECEKIKNGTDEFRNIYLHFEKYIKRKNKLKELKRLIIESSLEVQDTNQQLKFSKRAFVTSVNDTTESSSLGTLELSDVFEHVSKCHYIKNLLVEQGLCQPNTFIWKTIVGSRGFLAGVLKYLHLQGYYKDNKALSSSEIKIIAKNTFGVQIGIDRIKQVAPSSIELKFIPLASTIK</sequence>
<evidence type="ECO:0000313" key="1">
    <source>
        <dbReference type="EMBL" id="RDC64611.1"/>
    </source>
</evidence>
<keyword evidence="2" id="KW-1185">Reference proteome</keyword>
<dbReference type="EMBL" id="QASA01000001">
    <property type="protein sequence ID" value="RDC64611.1"/>
    <property type="molecule type" value="Genomic_DNA"/>
</dbReference>
<comment type="caution">
    <text evidence="1">The sequence shown here is derived from an EMBL/GenBank/DDBJ whole genome shotgun (WGS) entry which is preliminary data.</text>
</comment>
<dbReference type="Proteomes" id="UP000253919">
    <property type="component" value="Unassembled WGS sequence"/>
</dbReference>
<reference evidence="1 2" key="1">
    <citation type="submission" date="2018-04" db="EMBL/GenBank/DDBJ databases">
        <title>Adhaeribacter sp. HMF7616 genome sequencing and assembly.</title>
        <authorList>
            <person name="Kang H."/>
            <person name="Kang J."/>
            <person name="Cha I."/>
            <person name="Kim H."/>
            <person name="Joh K."/>
        </authorList>
    </citation>
    <scope>NUCLEOTIDE SEQUENCE [LARGE SCALE GENOMIC DNA]</scope>
    <source>
        <strain evidence="1 2">HMF7616</strain>
    </source>
</reference>